<comment type="caution">
    <text evidence="1">The sequence shown here is derived from an EMBL/GenBank/DDBJ whole genome shotgun (WGS) entry which is preliminary data.</text>
</comment>
<proteinExistence type="predicted"/>
<reference evidence="1" key="1">
    <citation type="journal article" date="2015" name="Nature">
        <title>Complex archaea that bridge the gap between prokaryotes and eukaryotes.</title>
        <authorList>
            <person name="Spang A."/>
            <person name="Saw J.H."/>
            <person name="Jorgensen S.L."/>
            <person name="Zaremba-Niedzwiedzka K."/>
            <person name="Martijn J."/>
            <person name="Lind A.E."/>
            <person name="van Eijk R."/>
            <person name="Schleper C."/>
            <person name="Guy L."/>
            <person name="Ettema T.J."/>
        </authorList>
    </citation>
    <scope>NUCLEOTIDE SEQUENCE</scope>
</reference>
<name>A0A0F9M623_9ZZZZ</name>
<protein>
    <submittedName>
        <fullName evidence="1">Uncharacterized protein</fullName>
    </submittedName>
</protein>
<organism evidence="1">
    <name type="scientific">marine sediment metagenome</name>
    <dbReference type="NCBI Taxonomy" id="412755"/>
    <lineage>
        <taxon>unclassified sequences</taxon>
        <taxon>metagenomes</taxon>
        <taxon>ecological metagenomes</taxon>
    </lineage>
</organism>
<dbReference type="AlphaFoldDB" id="A0A0F9M623"/>
<accession>A0A0F9M623</accession>
<gene>
    <name evidence="1" type="ORF">LCGC14_1130620</name>
</gene>
<sequence>MIVQFRTSNQYKMALDIPNNKELFGQGDVRETAIATTGTSFWSCTGSNFKTSAPATQVADYEEGKCVNGGTSQFLVAPVFLPNGAIVTEVIGFGNAAAEAETISLGRYSQNGTASNLSAQTAFNTAQTTITNATINNSTHGYFFSTSTLDTNDEIFGARITYTI</sequence>
<evidence type="ECO:0000313" key="1">
    <source>
        <dbReference type="EMBL" id="KKN01154.1"/>
    </source>
</evidence>
<dbReference type="EMBL" id="LAZR01005292">
    <property type="protein sequence ID" value="KKN01154.1"/>
    <property type="molecule type" value="Genomic_DNA"/>
</dbReference>